<dbReference type="GO" id="GO:0005524">
    <property type="term" value="F:ATP binding"/>
    <property type="evidence" value="ECO:0007669"/>
    <property type="project" value="UniProtKB-KW"/>
</dbReference>
<keyword evidence="1" id="KW-0067">ATP-binding</keyword>
<dbReference type="PANTHER" id="PTHR47642:SF5">
    <property type="entry name" value="ATP-DEPENDENT DNA HELICASE"/>
    <property type="match status" value="1"/>
</dbReference>
<name>A0A818NKL5_9BILA</name>
<dbReference type="InterPro" id="IPR027417">
    <property type="entry name" value="P-loop_NTPase"/>
</dbReference>
<comment type="catalytic activity">
    <reaction evidence="1">
        <text>ATP + H2O = ADP + phosphate + H(+)</text>
        <dbReference type="Rhea" id="RHEA:13065"/>
        <dbReference type="ChEBI" id="CHEBI:15377"/>
        <dbReference type="ChEBI" id="CHEBI:15378"/>
        <dbReference type="ChEBI" id="CHEBI:30616"/>
        <dbReference type="ChEBI" id="CHEBI:43474"/>
        <dbReference type="ChEBI" id="CHEBI:456216"/>
        <dbReference type="EC" id="5.6.2.3"/>
    </reaction>
</comment>
<keyword evidence="1" id="KW-0347">Helicase</keyword>
<dbReference type="Pfam" id="PF05970">
    <property type="entry name" value="PIF1"/>
    <property type="match status" value="1"/>
</dbReference>
<dbReference type="EMBL" id="CAJNYV010003734">
    <property type="protein sequence ID" value="CAF3606215.1"/>
    <property type="molecule type" value="Genomic_DNA"/>
</dbReference>
<keyword evidence="1" id="KW-0378">Hydrolase</keyword>
<accession>A0A818NKL5</accession>
<evidence type="ECO:0000259" key="2">
    <source>
        <dbReference type="Pfam" id="PF05970"/>
    </source>
</evidence>
<gene>
    <name evidence="3" type="ORF">KIK155_LOCUS21191</name>
</gene>
<protein>
    <recommendedName>
        <fullName evidence="1">ATP-dependent DNA helicase</fullName>
        <ecNumber evidence="1">5.6.2.3</ecNumber>
    </recommendedName>
</protein>
<comment type="cofactor">
    <cofactor evidence="1">
        <name>Mg(2+)</name>
        <dbReference type="ChEBI" id="CHEBI:18420"/>
    </cofactor>
</comment>
<sequence>MGAIGIATADPPSVLTQLSCTDMISSSRYYFSRLQDKRKLDALIVADDNWNHPIFPTSKEGKMLRKLASTSIAVAEIDGFTIHSFLDESRKSSKEKQTRTFRPGDTKLENEWRHVKYLIIDEMSMVGLSLLARLNRIVKIAKHINSKIPFGGAPILVFRNTLRTQINNRSVLNKAMEMGLRPMTTYGFAKTILELPDNKTEHLSAYLLLVSGMPVLLTENVARELGLSNGTCGIYHQLVYEESSADIQFHDKNFPTNIKFITQLKYALVEFPNCKLDSELAELRAKIIPISTNEQIFLFDLNELLAGNAAKAAKILKNNKKPQSSVKRFL</sequence>
<dbReference type="PANTHER" id="PTHR47642">
    <property type="entry name" value="ATP-DEPENDENT DNA HELICASE"/>
    <property type="match status" value="1"/>
</dbReference>
<comment type="caution">
    <text evidence="3">The sequence shown here is derived from an EMBL/GenBank/DDBJ whole genome shotgun (WGS) entry which is preliminary data.</text>
</comment>
<dbReference type="InterPro" id="IPR010285">
    <property type="entry name" value="DNA_helicase_pif1-like_DEAD"/>
</dbReference>
<dbReference type="Proteomes" id="UP000663865">
    <property type="component" value="Unassembled WGS sequence"/>
</dbReference>
<dbReference type="GO" id="GO:0016787">
    <property type="term" value="F:hydrolase activity"/>
    <property type="evidence" value="ECO:0007669"/>
    <property type="project" value="UniProtKB-KW"/>
</dbReference>
<keyword evidence="1" id="KW-0227">DNA damage</keyword>
<reference evidence="3" key="1">
    <citation type="submission" date="2021-02" db="EMBL/GenBank/DDBJ databases">
        <authorList>
            <person name="Nowell W R."/>
        </authorList>
    </citation>
    <scope>NUCLEOTIDE SEQUENCE</scope>
</reference>
<evidence type="ECO:0000256" key="1">
    <source>
        <dbReference type="RuleBase" id="RU363044"/>
    </source>
</evidence>
<dbReference type="EC" id="5.6.2.3" evidence="1"/>
<keyword evidence="1" id="KW-0234">DNA repair</keyword>
<feature type="domain" description="DNA helicase Pif1-like DEAD-box helicase" evidence="2">
    <location>
        <begin position="60"/>
        <end position="156"/>
    </location>
</feature>
<dbReference type="InterPro" id="IPR051055">
    <property type="entry name" value="PIF1_helicase"/>
</dbReference>
<evidence type="ECO:0000313" key="4">
    <source>
        <dbReference type="Proteomes" id="UP000663865"/>
    </source>
</evidence>
<proteinExistence type="inferred from homology"/>
<dbReference type="GO" id="GO:0006310">
    <property type="term" value="P:DNA recombination"/>
    <property type="evidence" value="ECO:0007669"/>
    <property type="project" value="UniProtKB-KW"/>
</dbReference>
<organism evidence="3 4">
    <name type="scientific">Rotaria socialis</name>
    <dbReference type="NCBI Taxonomy" id="392032"/>
    <lineage>
        <taxon>Eukaryota</taxon>
        <taxon>Metazoa</taxon>
        <taxon>Spiralia</taxon>
        <taxon>Gnathifera</taxon>
        <taxon>Rotifera</taxon>
        <taxon>Eurotatoria</taxon>
        <taxon>Bdelloidea</taxon>
        <taxon>Philodinida</taxon>
        <taxon>Philodinidae</taxon>
        <taxon>Rotaria</taxon>
    </lineage>
</organism>
<dbReference type="AlphaFoldDB" id="A0A818NKL5"/>
<keyword evidence="1" id="KW-0547">Nucleotide-binding</keyword>
<keyword evidence="1" id="KW-0233">DNA recombination</keyword>
<dbReference type="GO" id="GO:0006281">
    <property type="term" value="P:DNA repair"/>
    <property type="evidence" value="ECO:0007669"/>
    <property type="project" value="UniProtKB-KW"/>
</dbReference>
<comment type="similarity">
    <text evidence="1">Belongs to the helicase family.</text>
</comment>
<dbReference type="Gene3D" id="3.40.50.300">
    <property type="entry name" value="P-loop containing nucleotide triphosphate hydrolases"/>
    <property type="match status" value="1"/>
</dbReference>
<dbReference type="GO" id="GO:0000723">
    <property type="term" value="P:telomere maintenance"/>
    <property type="evidence" value="ECO:0007669"/>
    <property type="project" value="InterPro"/>
</dbReference>
<dbReference type="GO" id="GO:0043139">
    <property type="term" value="F:5'-3' DNA helicase activity"/>
    <property type="evidence" value="ECO:0007669"/>
    <property type="project" value="UniProtKB-EC"/>
</dbReference>
<evidence type="ECO:0000313" key="3">
    <source>
        <dbReference type="EMBL" id="CAF3606215.1"/>
    </source>
</evidence>